<name>A0A518CXD9_9BACT</name>
<dbReference type="Pfam" id="PF01590">
    <property type="entry name" value="GAF"/>
    <property type="match status" value="1"/>
</dbReference>
<keyword evidence="7" id="KW-0175">Coiled coil</keyword>
<dbReference type="Gene3D" id="3.40.50.300">
    <property type="entry name" value="P-loop containing nucleotide triphosphate hydrolases"/>
    <property type="match status" value="1"/>
</dbReference>
<dbReference type="Pfam" id="PF02954">
    <property type="entry name" value="HTH_8"/>
    <property type="match status" value="1"/>
</dbReference>
<dbReference type="OrthoDB" id="252161at2"/>
<feature type="repeat" description="TPR" evidence="6">
    <location>
        <begin position="691"/>
        <end position="724"/>
    </location>
</feature>
<dbReference type="PROSITE" id="PS50045">
    <property type="entry name" value="SIGMA54_INTERACT_4"/>
    <property type="match status" value="1"/>
</dbReference>
<dbReference type="PROSITE" id="PS50011">
    <property type="entry name" value="PROTEIN_KINASE_DOM"/>
    <property type="match status" value="1"/>
</dbReference>
<feature type="domain" description="Protein kinase" evidence="8">
    <location>
        <begin position="9"/>
        <end position="247"/>
    </location>
</feature>
<dbReference type="PROSITE" id="PS00676">
    <property type="entry name" value="SIGMA54_INTERACT_2"/>
    <property type="match status" value="1"/>
</dbReference>
<dbReference type="Gene3D" id="3.30.450.40">
    <property type="match status" value="1"/>
</dbReference>
<dbReference type="SMART" id="SM00220">
    <property type="entry name" value="S_TKc"/>
    <property type="match status" value="1"/>
</dbReference>
<evidence type="ECO:0000313" key="10">
    <source>
        <dbReference type="EMBL" id="QDU83878.1"/>
    </source>
</evidence>
<evidence type="ECO:0000256" key="1">
    <source>
        <dbReference type="ARBA" id="ARBA00022741"/>
    </source>
</evidence>
<proteinExistence type="predicted"/>
<dbReference type="PANTHER" id="PTHR32071">
    <property type="entry name" value="TRANSCRIPTIONAL REGULATORY PROTEIN"/>
    <property type="match status" value="1"/>
</dbReference>
<dbReference type="PROSITE" id="PS50005">
    <property type="entry name" value="TPR"/>
    <property type="match status" value="1"/>
</dbReference>
<dbReference type="InterPro" id="IPR025944">
    <property type="entry name" value="Sigma_54_int_dom_CS"/>
</dbReference>
<dbReference type="SUPFAM" id="SSF46689">
    <property type="entry name" value="Homeodomain-like"/>
    <property type="match status" value="1"/>
</dbReference>
<dbReference type="GO" id="GO:0004672">
    <property type="term" value="F:protein kinase activity"/>
    <property type="evidence" value="ECO:0007669"/>
    <property type="project" value="InterPro"/>
</dbReference>
<dbReference type="InterPro" id="IPR002197">
    <property type="entry name" value="HTH_Fis"/>
</dbReference>
<dbReference type="FunFam" id="3.40.50.300:FF:000006">
    <property type="entry name" value="DNA-binding transcriptional regulator NtrC"/>
    <property type="match status" value="1"/>
</dbReference>
<dbReference type="SUPFAM" id="SSF55781">
    <property type="entry name" value="GAF domain-like"/>
    <property type="match status" value="1"/>
</dbReference>
<evidence type="ECO:0000256" key="7">
    <source>
        <dbReference type="SAM" id="Coils"/>
    </source>
</evidence>
<evidence type="ECO:0000256" key="3">
    <source>
        <dbReference type="ARBA" id="ARBA00023015"/>
    </source>
</evidence>
<dbReference type="InterPro" id="IPR011990">
    <property type="entry name" value="TPR-like_helical_dom_sf"/>
</dbReference>
<evidence type="ECO:0000256" key="4">
    <source>
        <dbReference type="ARBA" id="ARBA00023125"/>
    </source>
</evidence>
<dbReference type="Pfam" id="PF00158">
    <property type="entry name" value="Sigma54_activat"/>
    <property type="match status" value="1"/>
</dbReference>
<evidence type="ECO:0000256" key="2">
    <source>
        <dbReference type="ARBA" id="ARBA00022840"/>
    </source>
</evidence>
<dbReference type="SUPFAM" id="SSF56112">
    <property type="entry name" value="Protein kinase-like (PK-like)"/>
    <property type="match status" value="1"/>
</dbReference>
<dbReference type="Gene3D" id="1.10.10.60">
    <property type="entry name" value="Homeodomain-like"/>
    <property type="match status" value="1"/>
</dbReference>
<dbReference type="PROSITE" id="PS00108">
    <property type="entry name" value="PROTEIN_KINASE_ST"/>
    <property type="match status" value="1"/>
</dbReference>
<dbReference type="PANTHER" id="PTHR32071:SF57">
    <property type="entry name" value="C4-DICARBOXYLATE TRANSPORT TRANSCRIPTIONAL REGULATORY PROTEIN DCTD"/>
    <property type="match status" value="1"/>
</dbReference>
<keyword evidence="3" id="KW-0805">Transcription regulation</keyword>
<dbReference type="InterPro" id="IPR000719">
    <property type="entry name" value="Prot_kinase_dom"/>
</dbReference>
<dbReference type="Gene3D" id="1.25.40.10">
    <property type="entry name" value="Tetratricopeptide repeat domain"/>
    <property type="match status" value="1"/>
</dbReference>
<keyword evidence="6" id="KW-0802">TPR repeat</keyword>
<dbReference type="RefSeq" id="WP_145184379.1">
    <property type="nucleotide sequence ID" value="NZ_CP036290.1"/>
</dbReference>
<dbReference type="Gene3D" id="1.10.510.10">
    <property type="entry name" value="Transferase(Phosphotransferase) domain 1"/>
    <property type="match status" value="1"/>
</dbReference>
<dbReference type="SMART" id="SM00065">
    <property type="entry name" value="GAF"/>
    <property type="match status" value="1"/>
</dbReference>
<keyword evidence="2" id="KW-0067">ATP-binding</keyword>
<dbReference type="InterPro" id="IPR019734">
    <property type="entry name" value="TPR_rpt"/>
</dbReference>
<evidence type="ECO:0000313" key="11">
    <source>
        <dbReference type="Proteomes" id="UP000319342"/>
    </source>
</evidence>
<keyword evidence="4" id="KW-0238">DNA-binding</keyword>
<keyword evidence="5" id="KW-0804">Transcription</keyword>
<feature type="coiled-coil region" evidence="7">
    <location>
        <begin position="1293"/>
        <end position="1327"/>
    </location>
</feature>
<gene>
    <name evidence="10" type="primary">zraR_2</name>
    <name evidence="10" type="ORF">Pla163_09790</name>
</gene>
<accession>A0A518CXD9</accession>
<dbReference type="EMBL" id="CP036290">
    <property type="protein sequence ID" value="QDU83878.1"/>
    <property type="molecule type" value="Genomic_DNA"/>
</dbReference>
<sequence>MDHQLPTGYRLTSVLAARPGLRVVRATGPAGEDAVLRLEDGSADEVAHELAVLAAVDHPGLARVLDFGPLSGGGSFVARSHVDGRPLDGWDGVGDPARVGRAAFEIAGALAHLHGAGFVHGDLKPSNVVVRPDGTCVVVDYGLSDRSGSGRPTGGTLVAVAPERLAGAPLEPAADLFALGALMVEALVGRPDPARFYAEFPRRPFLEAAGIEPERLPEWSRDLVVRLVARDPRERPESAQSVARELAARLGLAVADAASPEATASRLAPPSDLGREDVVRQVVEVLLQGAAGTPGRRSIAVGHPRDVEPLARRIRLAAALAGVAAEDEGLRSDACERDAADLDRWARERARAGTAPLVIRVATYDAWDLRRARTLARAANQAGRSAVVVAFANDPSPAHGAAPTVAETPSATPATHADEEVGALDARGPRAGALRAFLARRLEEHDGAADDAALDRLVRELVDRADGSLERVRDGLLELARAGAFVDTGRALALRPGPLPTSGALGAPTPFDREEMSTADRELLAATAAAGEATSRRVAALTQRSERDVSRALFDLEARGAVERLGRDRYRSRVPLVDLFAEGGADAARALLERGACEPALVLDTLLDASLVESTTGALLERIDAGEPELALAWLDTFERWSDLLDPLGAHRRAALGALAWLGLNQLERAATALALAEDTRSTGVEPRGEALLERARGRLAQRRQDPERALEHFARAAEIDPQGRAEAEVATLHLHYEAGRHALVIERATELADESKNWPALEGVNLRSLEALARFATGDTERAAKDLDRLERELDEATPMRAAVLLNLANVARRRRGAEAAVPLLEEAVRIHEASRRPAAAAQVRTALGGALRDLGQVVMAEDVLERALEVRERLGDVRGAALTRGTLGLVAAERGHLRRALESLLAAERDLHGVAARRHGPLLRARAAEVRARLGHAVDARESEAILDPRELLYLGRAAHLVGDVETGRARLERGQELATRLGLAPVSEELRVASMLADAAATGSAVQFPTPTTADDAPPSVDAGAAAIDTWIAACIEGDGPLAPARSAAAAVFAQELVSVGRDDRAARLALALVRREPEHAPELLELARRAFERCAAGTTPREALSLRHNLLGVHDPRPRDLDRLDRSEEDLEPDEDMEILALLEINHRLVDQEDRTALLGEIVDQALIVTGAERGFLVLEVDGRFEFDTAIDSARGDVPRPQIEVSTSVVRAALERGAVVRVSNASEEPGLSAAPSVVQLDLRSVLCAPFEVDRNVRGAIYVDHRLHASAFGPRSERLLGLLADQAALAIRQQRRLAEINALNAQLQERVARQETDLETARRRLRDAGRPAPAGGLVGDSPALERVRATIERVASSELSVLVQGASGTGKELAARALHDLSERRRAAFVSENCASLPESLIESELFGYEKGAFTGAERSRPGLFERANGGTLFLDEIGEMPKELQSKLLRTLETREIRRLGDDRSRPIDVRLVTATNRDLEAEVRAGRFREDLYYRIAGMHVEMPRLDERIEDVPLLVHHFLAEQERKDGIRRIVAPGVLARLARRTWPGNVRELRNEVIRLCVLSGDDLVDPELVSTPGPTLAPSGASGEVGELATIAEIERRAILDTLERLGGDKRRAAQVLGISASKLYERLKRWREEDDERGDD</sequence>
<dbReference type="SUPFAM" id="SSF48452">
    <property type="entry name" value="TPR-like"/>
    <property type="match status" value="1"/>
</dbReference>
<dbReference type="InterPro" id="IPR009057">
    <property type="entry name" value="Homeodomain-like_sf"/>
</dbReference>
<dbReference type="PROSITE" id="PS00688">
    <property type="entry name" value="SIGMA54_INTERACT_3"/>
    <property type="match status" value="1"/>
</dbReference>
<dbReference type="InterPro" id="IPR003018">
    <property type="entry name" value="GAF"/>
</dbReference>
<dbReference type="GO" id="GO:0043565">
    <property type="term" value="F:sequence-specific DNA binding"/>
    <property type="evidence" value="ECO:0007669"/>
    <property type="project" value="InterPro"/>
</dbReference>
<dbReference type="CDD" id="cd00009">
    <property type="entry name" value="AAA"/>
    <property type="match status" value="1"/>
</dbReference>
<dbReference type="InterPro" id="IPR027417">
    <property type="entry name" value="P-loop_NTPase"/>
</dbReference>
<evidence type="ECO:0000256" key="6">
    <source>
        <dbReference type="PROSITE-ProRule" id="PRU00339"/>
    </source>
</evidence>
<protein>
    <submittedName>
        <fullName evidence="10">Transcriptional regulatory protein ZraR</fullName>
    </submittedName>
</protein>
<dbReference type="Pfam" id="PF00069">
    <property type="entry name" value="Pkinase"/>
    <property type="match status" value="1"/>
</dbReference>
<dbReference type="InterPro" id="IPR002078">
    <property type="entry name" value="Sigma_54_int"/>
</dbReference>
<dbReference type="PRINTS" id="PR01590">
    <property type="entry name" value="HTHFIS"/>
</dbReference>
<dbReference type="Gene3D" id="1.10.8.60">
    <property type="match status" value="1"/>
</dbReference>
<evidence type="ECO:0000259" key="8">
    <source>
        <dbReference type="PROSITE" id="PS50011"/>
    </source>
</evidence>
<evidence type="ECO:0000256" key="5">
    <source>
        <dbReference type="ARBA" id="ARBA00023163"/>
    </source>
</evidence>
<dbReference type="InterPro" id="IPR003593">
    <property type="entry name" value="AAA+_ATPase"/>
</dbReference>
<dbReference type="GO" id="GO:0006355">
    <property type="term" value="P:regulation of DNA-templated transcription"/>
    <property type="evidence" value="ECO:0007669"/>
    <property type="project" value="InterPro"/>
</dbReference>
<dbReference type="SMART" id="SM00382">
    <property type="entry name" value="AAA"/>
    <property type="match status" value="1"/>
</dbReference>
<dbReference type="InterPro" id="IPR025943">
    <property type="entry name" value="Sigma_54_int_dom_ATP-bd_2"/>
</dbReference>
<dbReference type="Proteomes" id="UP000319342">
    <property type="component" value="Chromosome"/>
</dbReference>
<dbReference type="GO" id="GO:0005524">
    <property type="term" value="F:ATP binding"/>
    <property type="evidence" value="ECO:0007669"/>
    <property type="project" value="UniProtKB-KW"/>
</dbReference>
<dbReference type="Pfam" id="PF25601">
    <property type="entry name" value="AAA_lid_14"/>
    <property type="match status" value="1"/>
</dbReference>
<keyword evidence="11" id="KW-1185">Reference proteome</keyword>
<keyword evidence="1" id="KW-0547">Nucleotide-binding</keyword>
<dbReference type="InterPro" id="IPR029016">
    <property type="entry name" value="GAF-like_dom_sf"/>
</dbReference>
<dbReference type="SMART" id="SM00028">
    <property type="entry name" value="TPR"/>
    <property type="match status" value="3"/>
</dbReference>
<dbReference type="SUPFAM" id="SSF52540">
    <property type="entry name" value="P-loop containing nucleoside triphosphate hydrolases"/>
    <property type="match status" value="1"/>
</dbReference>
<organism evidence="10 11">
    <name type="scientific">Rohdeia mirabilis</name>
    <dbReference type="NCBI Taxonomy" id="2528008"/>
    <lineage>
        <taxon>Bacteria</taxon>
        <taxon>Pseudomonadati</taxon>
        <taxon>Planctomycetota</taxon>
        <taxon>Planctomycetia</taxon>
        <taxon>Planctomycetia incertae sedis</taxon>
        <taxon>Rohdeia</taxon>
    </lineage>
</organism>
<dbReference type="InterPro" id="IPR011009">
    <property type="entry name" value="Kinase-like_dom_sf"/>
</dbReference>
<dbReference type="InterPro" id="IPR058031">
    <property type="entry name" value="AAA_lid_NorR"/>
</dbReference>
<evidence type="ECO:0000259" key="9">
    <source>
        <dbReference type="PROSITE" id="PS50045"/>
    </source>
</evidence>
<feature type="domain" description="Sigma-54 factor interaction" evidence="9">
    <location>
        <begin position="1340"/>
        <end position="1568"/>
    </location>
</feature>
<reference evidence="10 11" key="1">
    <citation type="submission" date="2019-02" db="EMBL/GenBank/DDBJ databases">
        <title>Deep-cultivation of Planctomycetes and their phenomic and genomic characterization uncovers novel biology.</title>
        <authorList>
            <person name="Wiegand S."/>
            <person name="Jogler M."/>
            <person name="Boedeker C."/>
            <person name="Pinto D."/>
            <person name="Vollmers J."/>
            <person name="Rivas-Marin E."/>
            <person name="Kohn T."/>
            <person name="Peeters S.H."/>
            <person name="Heuer A."/>
            <person name="Rast P."/>
            <person name="Oberbeckmann S."/>
            <person name="Bunk B."/>
            <person name="Jeske O."/>
            <person name="Meyerdierks A."/>
            <person name="Storesund J.E."/>
            <person name="Kallscheuer N."/>
            <person name="Luecker S."/>
            <person name="Lage O.M."/>
            <person name="Pohl T."/>
            <person name="Merkel B.J."/>
            <person name="Hornburger P."/>
            <person name="Mueller R.-W."/>
            <person name="Bruemmer F."/>
            <person name="Labrenz M."/>
            <person name="Spormann A.M."/>
            <person name="Op den Camp H."/>
            <person name="Overmann J."/>
            <person name="Amann R."/>
            <person name="Jetten M.S.M."/>
            <person name="Mascher T."/>
            <person name="Medema M.H."/>
            <person name="Devos D.P."/>
            <person name="Kaster A.-K."/>
            <person name="Ovreas L."/>
            <person name="Rohde M."/>
            <person name="Galperin M.Y."/>
            <person name="Jogler C."/>
        </authorList>
    </citation>
    <scope>NUCLEOTIDE SEQUENCE [LARGE SCALE GENOMIC DNA]</scope>
    <source>
        <strain evidence="10 11">Pla163</strain>
    </source>
</reference>
<dbReference type="InterPro" id="IPR008271">
    <property type="entry name" value="Ser/Thr_kinase_AS"/>
</dbReference>